<dbReference type="Gene3D" id="3.40.710.10">
    <property type="entry name" value="DD-peptidase/beta-lactamase superfamily"/>
    <property type="match status" value="1"/>
</dbReference>
<dbReference type="PROSITE" id="PS50293">
    <property type="entry name" value="TPR_REGION"/>
    <property type="match status" value="1"/>
</dbReference>
<dbReference type="Pfam" id="PF07719">
    <property type="entry name" value="TPR_2"/>
    <property type="match status" value="1"/>
</dbReference>
<protein>
    <submittedName>
        <fullName evidence="5">CubicO group peptidase (Beta-lactamase class C family)</fullName>
    </submittedName>
</protein>
<evidence type="ECO:0000256" key="3">
    <source>
        <dbReference type="PROSITE-ProRule" id="PRU00339"/>
    </source>
</evidence>
<dbReference type="Gene3D" id="1.25.40.10">
    <property type="entry name" value="Tetratricopeptide repeat domain"/>
    <property type="match status" value="1"/>
</dbReference>
<keyword evidence="1" id="KW-0677">Repeat</keyword>
<evidence type="ECO:0000313" key="5">
    <source>
        <dbReference type="EMBL" id="MDR6727420.1"/>
    </source>
</evidence>
<dbReference type="PROSITE" id="PS50005">
    <property type="entry name" value="TPR"/>
    <property type="match status" value="1"/>
</dbReference>
<gene>
    <name evidence="5" type="ORF">J2W91_005951</name>
</gene>
<dbReference type="Proteomes" id="UP001254832">
    <property type="component" value="Unassembled WGS sequence"/>
</dbReference>
<dbReference type="InterPro" id="IPR011990">
    <property type="entry name" value="TPR-like_helical_dom_sf"/>
</dbReference>
<dbReference type="SUPFAM" id="SSF56601">
    <property type="entry name" value="beta-lactamase/transpeptidase-like"/>
    <property type="match status" value="1"/>
</dbReference>
<evidence type="ECO:0000313" key="6">
    <source>
        <dbReference type="Proteomes" id="UP001254832"/>
    </source>
</evidence>
<reference evidence="5" key="1">
    <citation type="submission" date="2023-07" db="EMBL/GenBank/DDBJ databases">
        <title>Sorghum-associated microbial communities from plants grown in Nebraska, USA.</title>
        <authorList>
            <person name="Schachtman D."/>
        </authorList>
    </citation>
    <scope>NUCLEOTIDE SEQUENCE</scope>
    <source>
        <strain evidence="5">BE80</strain>
    </source>
</reference>
<dbReference type="InterPro" id="IPR050491">
    <property type="entry name" value="AmpC-like"/>
</dbReference>
<dbReference type="PANTHER" id="PTHR46825">
    <property type="entry name" value="D-ALANYL-D-ALANINE-CARBOXYPEPTIDASE/ENDOPEPTIDASE AMPH"/>
    <property type="match status" value="1"/>
</dbReference>
<sequence length="480" mass="53799">MSDIQRKIDQVHNALSAFWKGEPVPGLAVGIVYRNQTIYTRGFGIMNMESGLPVTEHTLFHTASVSKTLVATAIMQLAEQGLLQLNGYVTEYLPYFNLKDELYQLITVRHLLNHTSGLPDEDDFGWDCPEYDEGSLERYVRSIGNCTLRSRPGEAFFYSNIGYEILGDLIAKVSGMDFESYMKSHILLPCSMMHSSFLKQEVPADLLADPHILGLFEGYGPEVSLTFPYHRAHAPSSTLYASATDLCAYAVKQLQGLHVDHTSRLLHEENYHAMWGSETVTGYGNWLNTMGLGWFTGEYKGCRTAAHMGRDTGFRSLLVLLPHEGIAVTILMNADYIGLNIVSETLLDILLGMNERATIPQSLAHALAGIALRDGVEEAYQYYADVVLPSIDTYVVYEGEFNAFAYMLLRSERPREGLCILEIAIRLFPESSNLHDSLGEMYAVAGNRDQAIEHYQKSIELDPTNVEATEIIHKLLRQFD</sequence>
<dbReference type="InterPro" id="IPR001466">
    <property type="entry name" value="Beta-lactam-related"/>
</dbReference>
<dbReference type="Pfam" id="PF00144">
    <property type="entry name" value="Beta-lactamase"/>
    <property type="match status" value="1"/>
</dbReference>
<dbReference type="SUPFAM" id="SSF48452">
    <property type="entry name" value="TPR-like"/>
    <property type="match status" value="1"/>
</dbReference>
<feature type="domain" description="Beta-lactamase-related" evidence="4">
    <location>
        <begin position="14"/>
        <end position="336"/>
    </location>
</feature>
<dbReference type="InterPro" id="IPR019734">
    <property type="entry name" value="TPR_rpt"/>
</dbReference>
<dbReference type="InterPro" id="IPR013105">
    <property type="entry name" value="TPR_2"/>
</dbReference>
<name>A0AAP5H906_PAEAM</name>
<organism evidence="5 6">
    <name type="scientific">Paenibacillus amylolyticus</name>
    <dbReference type="NCBI Taxonomy" id="1451"/>
    <lineage>
        <taxon>Bacteria</taxon>
        <taxon>Bacillati</taxon>
        <taxon>Bacillota</taxon>
        <taxon>Bacilli</taxon>
        <taxon>Bacillales</taxon>
        <taxon>Paenibacillaceae</taxon>
        <taxon>Paenibacillus</taxon>
    </lineage>
</organism>
<accession>A0AAP5H906</accession>
<feature type="repeat" description="TPR" evidence="3">
    <location>
        <begin position="432"/>
        <end position="465"/>
    </location>
</feature>
<proteinExistence type="predicted"/>
<dbReference type="InterPro" id="IPR012338">
    <property type="entry name" value="Beta-lactam/transpept-like"/>
</dbReference>
<dbReference type="AlphaFoldDB" id="A0AAP5H906"/>
<dbReference type="EMBL" id="JAVDTR010000028">
    <property type="protein sequence ID" value="MDR6727420.1"/>
    <property type="molecule type" value="Genomic_DNA"/>
</dbReference>
<comment type="caution">
    <text evidence="5">The sequence shown here is derived from an EMBL/GenBank/DDBJ whole genome shotgun (WGS) entry which is preliminary data.</text>
</comment>
<evidence type="ECO:0000256" key="1">
    <source>
        <dbReference type="ARBA" id="ARBA00022737"/>
    </source>
</evidence>
<dbReference type="PANTHER" id="PTHR46825:SF9">
    <property type="entry name" value="BETA-LACTAMASE-RELATED DOMAIN-CONTAINING PROTEIN"/>
    <property type="match status" value="1"/>
</dbReference>
<evidence type="ECO:0000256" key="2">
    <source>
        <dbReference type="ARBA" id="ARBA00022803"/>
    </source>
</evidence>
<dbReference type="RefSeq" id="WP_310146155.1">
    <property type="nucleotide sequence ID" value="NZ_JAVDTR010000028.1"/>
</dbReference>
<keyword evidence="2 3" id="KW-0802">TPR repeat</keyword>
<dbReference type="SMART" id="SM00028">
    <property type="entry name" value="TPR"/>
    <property type="match status" value="1"/>
</dbReference>
<evidence type="ECO:0000259" key="4">
    <source>
        <dbReference type="Pfam" id="PF00144"/>
    </source>
</evidence>